<proteinExistence type="predicted"/>
<evidence type="ECO:0000313" key="1">
    <source>
        <dbReference type="EMBL" id="OWM71681.1"/>
    </source>
</evidence>
<gene>
    <name evidence="1" type="ORF">CDL15_Pgr005869</name>
</gene>
<sequence length="113" mass="12220">MSTTTFDKWANTPLLAYEPSLSIFDHDRIGTDGTAFEFPRIRTHPPSASDTSPSTFQFAISDQIHRYLRALKPARGSQHGPHSGTLLGAALAQLSSGLDPQSNNLVLLLATSI</sequence>
<dbReference type="AlphaFoldDB" id="A0A218WHJ0"/>
<dbReference type="EMBL" id="MTKT01004399">
    <property type="protein sequence ID" value="OWM71681.1"/>
    <property type="molecule type" value="Genomic_DNA"/>
</dbReference>
<organism evidence="1 2">
    <name type="scientific">Punica granatum</name>
    <name type="common">Pomegranate</name>
    <dbReference type="NCBI Taxonomy" id="22663"/>
    <lineage>
        <taxon>Eukaryota</taxon>
        <taxon>Viridiplantae</taxon>
        <taxon>Streptophyta</taxon>
        <taxon>Embryophyta</taxon>
        <taxon>Tracheophyta</taxon>
        <taxon>Spermatophyta</taxon>
        <taxon>Magnoliopsida</taxon>
        <taxon>eudicotyledons</taxon>
        <taxon>Gunneridae</taxon>
        <taxon>Pentapetalae</taxon>
        <taxon>rosids</taxon>
        <taxon>malvids</taxon>
        <taxon>Myrtales</taxon>
        <taxon>Lythraceae</taxon>
        <taxon>Punica</taxon>
    </lineage>
</organism>
<dbReference type="Proteomes" id="UP000197138">
    <property type="component" value="Unassembled WGS sequence"/>
</dbReference>
<reference evidence="2" key="1">
    <citation type="journal article" date="2017" name="Plant J.">
        <title>The pomegranate (Punica granatum L.) genome and the genomics of punicalagin biosynthesis.</title>
        <authorList>
            <person name="Qin G."/>
            <person name="Xu C."/>
            <person name="Ming R."/>
            <person name="Tang H."/>
            <person name="Guyot R."/>
            <person name="Kramer E.M."/>
            <person name="Hu Y."/>
            <person name="Yi X."/>
            <person name="Qi Y."/>
            <person name="Xu X."/>
            <person name="Gao Z."/>
            <person name="Pan H."/>
            <person name="Jian J."/>
            <person name="Tian Y."/>
            <person name="Yue Z."/>
            <person name="Xu Y."/>
        </authorList>
    </citation>
    <scope>NUCLEOTIDE SEQUENCE [LARGE SCALE GENOMIC DNA]</scope>
    <source>
        <strain evidence="2">cv. Dabenzi</strain>
    </source>
</reference>
<protein>
    <submittedName>
        <fullName evidence="1">Uncharacterized protein</fullName>
    </submittedName>
</protein>
<evidence type="ECO:0000313" key="2">
    <source>
        <dbReference type="Proteomes" id="UP000197138"/>
    </source>
</evidence>
<name>A0A218WHJ0_PUNGR</name>
<accession>A0A218WHJ0</accession>
<comment type="caution">
    <text evidence="1">The sequence shown here is derived from an EMBL/GenBank/DDBJ whole genome shotgun (WGS) entry which is preliminary data.</text>
</comment>